<proteinExistence type="predicted"/>
<dbReference type="Proteomes" id="UP001228049">
    <property type="component" value="Unassembled WGS sequence"/>
</dbReference>
<sequence length="66" mass="7648">MSADAISRLITNITLVVRSGMRHTRNGEPTWRRAESTEEKWLLCVCSWTEAHYHTLSLPVLLCDYK</sequence>
<organism evidence="1 2">
    <name type="scientific">Dissostichus eleginoides</name>
    <name type="common">Patagonian toothfish</name>
    <name type="synonym">Dissostichus amissus</name>
    <dbReference type="NCBI Taxonomy" id="100907"/>
    <lineage>
        <taxon>Eukaryota</taxon>
        <taxon>Metazoa</taxon>
        <taxon>Chordata</taxon>
        <taxon>Craniata</taxon>
        <taxon>Vertebrata</taxon>
        <taxon>Euteleostomi</taxon>
        <taxon>Actinopterygii</taxon>
        <taxon>Neopterygii</taxon>
        <taxon>Teleostei</taxon>
        <taxon>Neoteleostei</taxon>
        <taxon>Acanthomorphata</taxon>
        <taxon>Eupercaria</taxon>
        <taxon>Perciformes</taxon>
        <taxon>Notothenioidei</taxon>
        <taxon>Nototheniidae</taxon>
        <taxon>Dissostichus</taxon>
    </lineage>
</organism>
<gene>
    <name evidence="1" type="ORF">KUDE01_029203</name>
</gene>
<evidence type="ECO:0000313" key="2">
    <source>
        <dbReference type="Proteomes" id="UP001228049"/>
    </source>
</evidence>
<keyword evidence="2" id="KW-1185">Reference proteome</keyword>
<reference evidence="1" key="1">
    <citation type="submission" date="2023-04" db="EMBL/GenBank/DDBJ databases">
        <title>Chromosome-level genome of Chaenocephalus aceratus.</title>
        <authorList>
            <person name="Park H."/>
        </authorList>
    </citation>
    <scope>NUCLEOTIDE SEQUENCE</scope>
    <source>
        <strain evidence="1">DE</strain>
        <tissue evidence="1">Muscle</tissue>
    </source>
</reference>
<dbReference type="AlphaFoldDB" id="A0AAD9BQP3"/>
<dbReference type="EMBL" id="JASDAP010000018">
    <property type="protein sequence ID" value="KAK1888420.1"/>
    <property type="molecule type" value="Genomic_DNA"/>
</dbReference>
<evidence type="ECO:0000313" key="1">
    <source>
        <dbReference type="EMBL" id="KAK1888420.1"/>
    </source>
</evidence>
<name>A0AAD9BQP3_DISEL</name>
<accession>A0AAD9BQP3</accession>
<protein>
    <submittedName>
        <fullName evidence="1">Growth hormone receptor</fullName>
    </submittedName>
</protein>
<comment type="caution">
    <text evidence="1">The sequence shown here is derived from an EMBL/GenBank/DDBJ whole genome shotgun (WGS) entry which is preliminary data.</text>
</comment>
<keyword evidence="1" id="KW-0675">Receptor</keyword>